<evidence type="ECO:0008006" key="5">
    <source>
        <dbReference type="Google" id="ProtNLM"/>
    </source>
</evidence>
<comment type="caution">
    <text evidence="3">The sequence shown here is derived from an EMBL/GenBank/DDBJ whole genome shotgun (WGS) entry which is preliminary data.</text>
</comment>
<gene>
    <name evidence="3" type="ORF">GCM10023318_11150</name>
</gene>
<keyword evidence="4" id="KW-1185">Reference proteome</keyword>
<feature type="region of interest" description="Disordered" evidence="1">
    <location>
        <begin position="23"/>
        <end position="109"/>
    </location>
</feature>
<protein>
    <recommendedName>
        <fullName evidence="5">Secreted protein</fullName>
    </recommendedName>
</protein>
<evidence type="ECO:0000256" key="2">
    <source>
        <dbReference type="SAM" id="SignalP"/>
    </source>
</evidence>
<organism evidence="3 4">
    <name type="scientific">Nocardia callitridis</name>
    <dbReference type="NCBI Taxonomy" id="648753"/>
    <lineage>
        <taxon>Bacteria</taxon>
        <taxon>Bacillati</taxon>
        <taxon>Actinomycetota</taxon>
        <taxon>Actinomycetes</taxon>
        <taxon>Mycobacteriales</taxon>
        <taxon>Nocardiaceae</taxon>
        <taxon>Nocardia</taxon>
    </lineage>
</organism>
<feature type="compositionally biased region" description="Polar residues" evidence="1">
    <location>
        <begin position="23"/>
        <end position="49"/>
    </location>
</feature>
<feature type="signal peptide" evidence="2">
    <location>
        <begin position="1"/>
        <end position="28"/>
    </location>
</feature>
<evidence type="ECO:0000256" key="1">
    <source>
        <dbReference type="SAM" id="MobiDB-lite"/>
    </source>
</evidence>
<reference evidence="4" key="1">
    <citation type="journal article" date="2019" name="Int. J. Syst. Evol. Microbiol.">
        <title>The Global Catalogue of Microorganisms (GCM) 10K type strain sequencing project: providing services to taxonomists for standard genome sequencing and annotation.</title>
        <authorList>
            <consortium name="The Broad Institute Genomics Platform"/>
            <consortium name="The Broad Institute Genome Sequencing Center for Infectious Disease"/>
            <person name="Wu L."/>
            <person name="Ma J."/>
        </authorList>
    </citation>
    <scope>NUCLEOTIDE SEQUENCE [LARGE SCALE GENOMIC DNA]</scope>
    <source>
        <strain evidence="4">JCM 18298</strain>
    </source>
</reference>
<dbReference type="Proteomes" id="UP001500603">
    <property type="component" value="Unassembled WGS sequence"/>
</dbReference>
<feature type="compositionally biased region" description="Low complexity" evidence="1">
    <location>
        <begin position="62"/>
        <end position="71"/>
    </location>
</feature>
<dbReference type="RefSeq" id="WP_345493928.1">
    <property type="nucleotide sequence ID" value="NZ_BAABJM010000001.1"/>
</dbReference>
<dbReference type="PROSITE" id="PS51257">
    <property type="entry name" value="PROKAR_LIPOPROTEIN"/>
    <property type="match status" value="1"/>
</dbReference>
<accession>A0ABP9JYE0</accession>
<evidence type="ECO:0000313" key="4">
    <source>
        <dbReference type="Proteomes" id="UP001500603"/>
    </source>
</evidence>
<proteinExistence type="predicted"/>
<name>A0ABP9JYE0_9NOCA</name>
<keyword evidence="2" id="KW-0732">Signal</keyword>
<evidence type="ECO:0000313" key="3">
    <source>
        <dbReference type="EMBL" id="GAA5046101.1"/>
    </source>
</evidence>
<sequence length="171" mass="17008">MKASKIGLPVFAALAALALATGCSSNDATESGTQSTSSVAATSNAQTTESGDSTTEADDATTEAPDTSESPSHGEHSHEATPGAAPGGASDVDCGPVTDPDGKPHTVVGVSTEKGRVGCTEAINVATVFVGTVSNKPTATVEGWECGPQSDDPTYPSRCEKDGLIIGLRAS</sequence>
<feature type="chain" id="PRO_5045355850" description="Secreted protein" evidence="2">
    <location>
        <begin position="29"/>
        <end position="171"/>
    </location>
</feature>
<dbReference type="EMBL" id="BAABJM010000001">
    <property type="protein sequence ID" value="GAA5046101.1"/>
    <property type="molecule type" value="Genomic_DNA"/>
</dbReference>